<sequence length="326" mass="36980">MACRLRIQLRGGTANQLLQSMLAKNIERVAGDVWVTGCHIPEWGVIAPLDNDPDKAIELSLTGNSIYHDDLVDIIRKGLASNEVLKGHSFRISNYAPPEFYRPIIGSSCENVTGYGSEHVVFHIRGVDILTPAHQDYYPIPFSYIDAVLKNTDASPVFVGQLGDSYYAEKLRERYPNAIYSKPQTAVEDFETLRRSSEIAVSISSFAWLSHATTIHLPIADMLNPAQRPDIDLLPLDDPRYKFYRFDQFKWNGTPSDIVTLWRSRPHGLFSRNELEGLKFYTARLKREKFGSSRAKLYARAVFTSTANKIYRAAWSSFNRRGAVTR</sequence>
<dbReference type="Proteomes" id="UP001255601">
    <property type="component" value="Unassembled WGS sequence"/>
</dbReference>
<protein>
    <submittedName>
        <fullName evidence="1">Uncharacterized protein</fullName>
    </submittedName>
</protein>
<evidence type="ECO:0000313" key="2">
    <source>
        <dbReference type="Proteomes" id="UP001255601"/>
    </source>
</evidence>
<reference evidence="1" key="1">
    <citation type="submission" date="2023-08" db="EMBL/GenBank/DDBJ databases">
        <title>Functional and genomic diversity of the sorghum phyllosphere microbiome.</title>
        <authorList>
            <person name="Shade A."/>
        </authorList>
    </citation>
    <scope>NUCLEOTIDE SEQUENCE</scope>
    <source>
        <strain evidence="1">SORGH_AS_0974</strain>
    </source>
</reference>
<evidence type="ECO:0000313" key="1">
    <source>
        <dbReference type="EMBL" id="MDR6102841.1"/>
    </source>
</evidence>
<dbReference type="AlphaFoldDB" id="A0AAJ2BAV3"/>
<proteinExistence type="predicted"/>
<gene>
    <name evidence="1" type="ORF">QE369_003038</name>
</gene>
<comment type="caution">
    <text evidence="1">The sequence shown here is derived from an EMBL/GenBank/DDBJ whole genome shotgun (WGS) entry which is preliminary data.</text>
</comment>
<accession>A0AAJ2BAV3</accession>
<organism evidence="1 2">
    <name type="scientific">Agrobacterium larrymoorei</name>
    <dbReference type="NCBI Taxonomy" id="160699"/>
    <lineage>
        <taxon>Bacteria</taxon>
        <taxon>Pseudomonadati</taxon>
        <taxon>Pseudomonadota</taxon>
        <taxon>Alphaproteobacteria</taxon>
        <taxon>Hyphomicrobiales</taxon>
        <taxon>Rhizobiaceae</taxon>
        <taxon>Rhizobium/Agrobacterium group</taxon>
        <taxon>Agrobacterium</taxon>
    </lineage>
</organism>
<name>A0AAJ2BAV3_9HYPH</name>
<dbReference type="EMBL" id="JAVIZC010000003">
    <property type="protein sequence ID" value="MDR6102841.1"/>
    <property type="molecule type" value="Genomic_DNA"/>
</dbReference>